<accession>A0A1I7MHK4</accession>
<evidence type="ECO:0000256" key="12">
    <source>
        <dbReference type="RuleBase" id="RU003784"/>
    </source>
</evidence>
<dbReference type="PANTHER" id="PTHR11088:SF60">
    <property type="entry name" value="TRNA DIMETHYLALLYLTRANSFERASE"/>
    <property type="match status" value="1"/>
</dbReference>
<dbReference type="PANTHER" id="PTHR11088">
    <property type="entry name" value="TRNA DIMETHYLALLYLTRANSFERASE"/>
    <property type="match status" value="1"/>
</dbReference>
<dbReference type="HAMAP" id="MF_00185">
    <property type="entry name" value="IPP_trans"/>
    <property type="match status" value="1"/>
</dbReference>
<dbReference type="GO" id="GO:0052381">
    <property type="term" value="F:tRNA dimethylallyltransferase activity"/>
    <property type="evidence" value="ECO:0007669"/>
    <property type="project" value="UniProtKB-UniRule"/>
</dbReference>
<comment type="similarity">
    <text evidence="3 10 13">Belongs to the IPP transferase family.</text>
</comment>
<dbReference type="Proteomes" id="UP000198881">
    <property type="component" value="Unassembled WGS sequence"/>
</dbReference>
<comment type="catalytic activity">
    <reaction evidence="9 10 11">
        <text>adenosine(37) in tRNA + dimethylallyl diphosphate = N(6)-dimethylallyladenosine(37) in tRNA + diphosphate</text>
        <dbReference type="Rhea" id="RHEA:26482"/>
        <dbReference type="Rhea" id="RHEA-COMP:10162"/>
        <dbReference type="Rhea" id="RHEA-COMP:10375"/>
        <dbReference type="ChEBI" id="CHEBI:33019"/>
        <dbReference type="ChEBI" id="CHEBI:57623"/>
        <dbReference type="ChEBI" id="CHEBI:74411"/>
        <dbReference type="ChEBI" id="CHEBI:74415"/>
        <dbReference type="EC" id="2.5.1.75"/>
    </reaction>
</comment>
<dbReference type="InterPro" id="IPR018022">
    <property type="entry name" value="IPT"/>
</dbReference>
<keyword evidence="5 10" id="KW-0819">tRNA processing</keyword>
<dbReference type="OrthoDB" id="9776390at2"/>
<dbReference type="InterPro" id="IPR039657">
    <property type="entry name" value="Dimethylallyltransferase"/>
</dbReference>
<comment type="function">
    <text evidence="2 10 12">Catalyzes the transfer of a dimethylallyl group onto the adenine at position 37 in tRNAs that read codons beginning with uridine, leading to the formation of N6-(dimethylallyl)adenosine (i(6)A).</text>
</comment>
<sequence length="321" mass="35463">MRQRSASALPVVALVGPTASGKTALGVAVAQRLRGEVVNADALQFYRGMDIGTAKASEHERGGVPHHLLDVLEIDQAASVADFQGWAREAIAQIRARGHLPVLAGGSGLYVRAAVDTLEFPPTDPQVREELETRAQQEGTAALRAELAVVDPASAERVGDDRRVIRALEVHRITGRPFSSFMPERRYHHDVGPVVQIGLRIPREVLHERIQRRVELMVERGLLEEVRALDARGLREGPTAARAIGYQQMLDVLDGRCTLRQAVEETVVATRRFARRQETWFRGDPRVLWLDWDAPDLVDQAVAVVHAATEERAPGTPRLEP</sequence>
<proteinExistence type="inferred from homology"/>
<evidence type="ECO:0000256" key="6">
    <source>
        <dbReference type="ARBA" id="ARBA00022741"/>
    </source>
</evidence>
<evidence type="ECO:0000313" key="15">
    <source>
        <dbReference type="Proteomes" id="UP000198881"/>
    </source>
</evidence>
<feature type="binding site" evidence="10">
    <location>
        <begin position="18"/>
        <end position="23"/>
    </location>
    <ligand>
        <name>substrate</name>
    </ligand>
</feature>
<evidence type="ECO:0000256" key="9">
    <source>
        <dbReference type="ARBA" id="ARBA00049563"/>
    </source>
</evidence>
<evidence type="ECO:0000256" key="13">
    <source>
        <dbReference type="RuleBase" id="RU003785"/>
    </source>
</evidence>
<evidence type="ECO:0000256" key="4">
    <source>
        <dbReference type="ARBA" id="ARBA00022679"/>
    </source>
</evidence>
<organism evidence="14 15">
    <name type="scientific">Micrococcus terreus</name>
    <dbReference type="NCBI Taxonomy" id="574650"/>
    <lineage>
        <taxon>Bacteria</taxon>
        <taxon>Bacillati</taxon>
        <taxon>Actinomycetota</taxon>
        <taxon>Actinomycetes</taxon>
        <taxon>Micrococcales</taxon>
        <taxon>Micrococcaceae</taxon>
        <taxon>Micrococcus</taxon>
    </lineage>
</organism>
<dbReference type="RefSeq" id="WP_091694977.1">
    <property type="nucleotide sequence ID" value="NZ_FPCG01000002.1"/>
</dbReference>
<keyword evidence="15" id="KW-1185">Reference proteome</keyword>
<dbReference type="EMBL" id="FPCG01000002">
    <property type="protein sequence ID" value="SFV21422.1"/>
    <property type="molecule type" value="Genomic_DNA"/>
</dbReference>
<dbReference type="NCBIfam" id="TIGR00174">
    <property type="entry name" value="miaA"/>
    <property type="match status" value="1"/>
</dbReference>
<dbReference type="Pfam" id="PF01715">
    <property type="entry name" value="IPPT"/>
    <property type="match status" value="1"/>
</dbReference>
<name>A0A1I7MHK4_9MICC</name>
<evidence type="ECO:0000256" key="11">
    <source>
        <dbReference type="RuleBase" id="RU003783"/>
    </source>
</evidence>
<comment type="cofactor">
    <cofactor evidence="1 10">
        <name>Mg(2+)</name>
        <dbReference type="ChEBI" id="CHEBI:18420"/>
    </cofactor>
</comment>
<evidence type="ECO:0000256" key="8">
    <source>
        <dbReference type="ARBA" id="ARBA00022842"/>
    </source>
</evidence>
<comment type="subunit">
    <text evidence="10">Monomer.</text>
</comment>
<reference evidence="14 15" key="1">
    <citation type="submission" date="2016-10" db="EMBL/GenBank/DDBJ databases">
        <authorList>
            <person name="de Groot N.N."/>
        </authorList>
    </citation>
    <scope>NUCLEOTIDE SEQUENCE [LARGE SCALE GENOMIC DNA]</scope>
    <source>
        <strain evidence="14 15">CGMCC 1.7054</strain>
    </source>
</reference>
<keyword evidence="6 10" id="KW-0547">Nucleotide-binding</keyword>
<dbReference type="Gene3D" id="1.10.20.140">
    <property type="match status" value="1"/>
</dbReference>
<feature type="site" description="Interaction with substrate tRNA" evidence="10">
    <location>
        <position position="128"/>
    </location>
</feature>
<evidence type="ECO:0000256" key="10">
    <source>
        <dbReference type="HAMAP-Rule" id="MF_00185"/>
    </source>
</evidence>
<dbReference type="GO" id="GO:0005524">
    <property type="term" value="F:ATP binding"/>
    <property type="evidence" value="ECO:0007669"/>
    <property type="project" value="UniProtKB-UniRule"/>
</dbReference>
<comment type="caution">
    <text evidence="10">Lacks conserved residue(s) required for the propagation of feature annotation.</text>
</comment>
<evidence type="ECO:0000256" key="5">
    <source>
        <dbReference type="ARBA" id="ARBA00022694"/>
    </source>
</evidence>
<keyword evidence="4 10" id="KW-0808">Transferase</keyword>
<keyword evidence="8 10" id="KW-0460">Magnesium</keyword>
<feature type="binding site" evidence="10">
    <location>
        <begin position="16"/>
        <end position="23"/>
    </location>
    <ligand>
        <name>ATP</name>
        <dbReference type="ChEBI" id="CHEBI:30616"/>
    </ligand>
</feature>
<keyword evidence="7 10" id="KW-0067">ATP-binding</keyword>
<protein>
    <recommendedName>
        <fullName evidence="10">tRNA dimethylallyltransferase</fullName>
        <ecNumber evidence="10">2.5.1.75</ecNumber>
    </recommendedName>
    <alternativeName>
        <fullName evidence="10">Dimethylallyl diphosphate:tRNA dimethylallyltransferase</fullName>
        <shortName evidence="10">DMAPP:tRNA dimethylallyltransferase</shortName>
        <shortName evidence="10">DMATase</shortName>
    </alternativeName>
    <alternativeName>
        <fullName evidence="10">Isopentenyl-diphosphate:tRNA isopentenyltransferase</fullName>
        <shortName evidence="10">IPP transferase</shortName>
        <shortName evidence="10">IPPT</shortName>
        <shortName evidence="10">IPTase</shortName>
    </alternativeName>
</protein>
<gene>
    <name evidence="10" type="primary">miaA</name>
    <name evidence="14" type="ORF">SAMN04487966_102348</name>
</gene>
<evidence type="ECO:0000313" key="14">
    <source>
        <dbReference type="EMBL" id="SFV21422.1"/>
    </source>
</evidence>
<evidence type="ECO:0000256" key="2">
    <source>
        <dbReference type="ARBA" id="ARBA00003213"/>
    </source>
</evidence>
<dbReference type="AlphaFoldDB" id="A0A1I7MHK4"/>
<dbReference type="Gene3D" id="3.40.50.300">
    <property type="entry name" value="P-loop containing nucleotide triphosphate hydrolases"/>
    <property type="match status" value="1"/>
</dbReference>
<feature type="site" description="Interaction with substrate tRNA" evidence="10">
    <location>
        <position position="107"/>
    </location>
</feature>
<dbReference type="InterPro" id="IPR027417">
    <property type="entry name" value="P-loop_NTPase"/>
</dbReference>
<evidence type="ECO:0000256" key="1">
    <source>
        <dbReference type="ARBA" id="ARBA00001946"/>
    </source>
</evidence>
<dbReference type="EC" id="2.5.1.75" evidence="10"/>
<dbReference type="STRING" id="574650.SAMN04487966_102348"/>
<evidence type="ECO:0000256" key="3">
    <source>
        <dbReference type="ARBA" id="ARBA00005842"/>
    </source>
</evidence>
<dbReference type="SUPFAM" id="SSF52540">
    <property type="entry name" value="P-loop containing nucleoside triphosphate hydrolases"/>
    <property type="match status" value="2"/>
</dbReference>
<evidence type="ECO:0000256" key="7">
    <source>
        <dbReference type="ARBA" id="ARBA00022840"/>
    </source>
</evidence>
<dbReference type="GO" id="GO:0006400">
    <property type="term" value="P:tRNA modification"/>
    <property type="evidence" value="ECO:0007669"/>
    <property type="project" value="TreeGrafter"/>
</dbReference>